<comment type="caution">
    <text evidence="2">The sequence shown here is derived from an EMBL/GenBank/DDBJ whole genome shotgun (WGS) entry which is preliminary data.</text>
</comment>
<evidence type="ECO:0008006" key="4">
    <source>
        <dbReference type="Google" id="ProtNLM"/>
    </source>
</evidence>
<name>A0A9X3SEP7_9ACTN</name>
<evidence type="ECO:0000313" key="3">
    <source>
        <dbReference type="Proteomes" id="UP001140076"/>
    </source>
</evidence>
<gene>
    <name evidence="2" type="ORF">LG943_12770</name>
</gene>
<accession>A0A9X3SEP7</accession>
<keyword evidence="3" id="KW-1185">Reference proteome</keyword>
<protein>
    <recommendedName>
        <fullName evidence="4">Secreted protein/lipoprotein</fullName>
    </recommendedName>
</protein>
<reference evidence="2" key="1">
    <citation type="submission" date="2021-10" db="EMBL/GenBank/DDBJ databases">
        <title>Streptomonospora sp. nov., isolated from mangrove soil.</title>
        <authorList>
            <person name="Chen X."/>
            <person name="Ge X."/>
            <person name="Liu W."/>
        </authorList>
    </citation>
    <scope>NUCLEOTIDE SEQUENCE</scope>
    <source>
        <strain evidence="2">S1-112</strain>
    </source>
</reference>
<dbReference type="Proteomes" id="UP001140076">
    <property type="component" value="Unassembled WGS sequence"/>
</dbReference>
<feature type="compositionally biased region" description="Low complexity" evidence="1">
    <location>
        <begin position="11"/>
        <end position="31"/>
    </location>
</feature>
<feature type="region of interest" description="Disordered" evidence="1">
    <location>
        <begin position="122"/>
        <end position="146"/>
    </location>
</feature>
<dbReference type="AlphaFoldDB" id="A0A9X3SEP7"/>
<organism evidence="2 3">
    <name type="scientific">Streptomonospora mangrovi</name>
    <dbReference type="NCBI Taxonomy" id="2883123"/>
    <lineage>
        <taxon>Bacteria</taxon>
        <taxon>Bacillati</taxon>
        <taxon>Actinomycetota</taxon>
        <taxon>Actinomycetes</taxon>
        <taxon>Streptosporangiales</taxon>
        <taxon>Nocardiopsidaceae</taxon>
        <taxon>Streptomonospora</taxon>
    </lineage>
</organism>
<dbReference type="RefSeq" id="WP_270072459.1">
    <property type="nucleotide sequence ID" value="NZ_JAJAQC010000018.1"/>
</dbReference>
<proteinExistence type="predicted"/>
<evidence type="ECO:0000256" key="1">
    <source>
        <dbReference type="SAM" id="MobiDB-lite"/>
    </source>
</evidence>
<feature type="region of interest" description="Disordered" evidence="1">
    <location>
        <begin position="1"/>
        <end position="34"/>
    </location>
</feature>
<feature type="compositionally biased region" description="Basic and acidic residues" evidence="1">
    <location>
        <begin position="131"/>
        <end position="141"/>
    </location>
</feature>
<evidence type="ECO:0000313" key="2">
    <source>
        <dbReference type="EMBL" id="MDA0565182.1"/>
    </source>
</evidence>
<dbReference type="EMBL" id="JAJAQC010000018">
    <property type="protein sequence ID" value="MDA0565182.1"/>
    <property type="molecule type" value="Genomic_DNA"/>
</dbReference>
<feature type="compositionally biased region" description="Polar residues" evidence="1">
    <location>
        <begin position="1"/>
        <end position="10"/>
    </location>
</feature>
<sequence length="165" mass="17239">MTTVLVSCSGASADPPTETSASPSPSASAAAPEEEALAVYEGMWAVIAEQSRTTDPDYAALEPYATGQALDFASESLKARAQDGVVARGAPVHSPEADNVDAEAAAVVIRDCVDTTDWLQEDAESGELVEESPREPIRRQAEATVSRDGQTWKVSELLLGQAGSC</sequence>